<organism evidence="2 3">
    <name type="scientific">Paraburkholderia phenoliruptrix</name>
    <dbReference type="NCBI Taxonomy" id="252970"/>
    <lineage>
        <taxon>Bacteria</taxon>
        <taxon>Pseudomonadati</taxon>
        <taxon>Pseudomonadota</taxon>
        <taxon>Betaproteobacteria</taxon>
        <taxon>Burkholderiales</taxon>
        <taxon>Burkholderiaceae</taxon>
        <taxon>Paraburkholderia</taxon>
    </lineage>
</organism>
<name>A0A6J5BF93_9BURK</name>
<proteinExistence type="predicted"/>
<reference evidence="2 3" key="1">
    <citation type="submission" date="2020-04" db="EMBL/GenBank/DDBJ databases">
        <authorList>
            <person name="De Canck E."/>
        </authorList>
    </citation>
    <scope>NUCLEOTIDE SEQUENCE [LARGE SCALE GENOMIC DNA]</scope>
    <source>
        <strain evidence="2 3">LMG 22037</strain>
    </source>
</reference>
<dbReference type="Proteomes" id="UP000494249">
    <property type="component" value="Unassembled WGS sequence"/>
</dbReference>
<sequence length="152" mass="17036">MLTRRDVSYSQLAKALTQIGVAESERSIEGKVHRGTFRHTFFLQVLTASSSLYPDRWARALQTDMSWEERAAAILRGELSLQPWLDWVKLSNRLEEIGVCVEPETLRVQIEDGSFSTALFLQCATVCRFAGVHLFLDQFDLNEAALAGASAT</sequence>
<evidence type="ECO:0000259" key="1">
    <source>
        <dbReference type="Pfam" id="PF20075"/>
    </source>
</evidence>
<accession>A0A6J5BF93</accession>
<evidence type="ECO:0000313" key="2">
    <source>
        <dbReference type="EMBL" id="CAB3704308.1"/>
    </source>
</evidence>
<dbReference type="Pfam" id="PF20075">
    <property type="entry name" value="DUF6471"/>
    <property type="match status" value="2"/>
</dbReference>
<dbReference type="EMBL" id="CADIKB010000017">
    <property type="protein sequence ID" value="CAB3704308.1"/>
    <property type="molecule type" value="Genomic_DNA"/>
</dbReference>
<feature type="domain" description="DUF6471" evidence="1">
    <location>
        <begin position="67"/>
        <end position="126"/>
    </location>
</feature>
<gene>
    <name evidence="2" type="ORF">LMG22037_03680</name>
</gene>
<evidence type="ECO:0000313" key="3">
    <source>
        <dbReference type="Proteomes" id="UP000494249"/>
    </source>
</evidence>
<dbReference type="InterPro" id="IPR045526">
    <property type="entry name" value="DUF6471"/>
</dbReference>
<feature type="domain" description="DUF6471" evidence="1">
    <location>
        <begin position="2"/>
        <end position="48"/>
    </location>
</feature>
<dbReference type="AlphaFoldDB" id="A0A6J5BF93"/>
<protein>
    <recommendedName>
        <fullName evidence="1">DUF6471 domain-containing protein</fullName>
    </recommendedName>
</protein>